<dbReference type="InterPro" id="IPR049142">
    <property type="entry name" value="MS_channel_1st"/>
</dbReference>
<evidence type="ECO:0000256" key="4">
    <source>
        <dbReference type="ARBA" id="ARBA00022692"/>
    </source>
</evidence>
<name>A0ABS1IX63_9FIRM</name>
<keyword evidence="4 7" id="KW-0812">Transmembrane</keyword>
<evidence type="ECO:0000256" key="3">
    <source>
        <dbReference type="ARBA" id="ARBA00022475"/>
    </source>
</evidence>
<gene>
    <name evidence="11" type="ORF">JJN12_01550</name>
</gene>
<comment type="caution">
    <text evidence="11">The sequence shown here is derived from an EMBL/GenBank/DDBJ whole genome shotgun (WGS) entry which is preliminary data.</text>
</comment>
<evidence type="ECO:0000256" key="5">
    <source>
        <dbReference type="ARBA" id="ARBA00022989"/>
    </source>
</evidence>
<evidence type="ECO:0000256" key="7">
    <source>
        <dbReference type="SAM" id="Phobius"/>
    </source>
</evidence>
<evidence type="ECO:0000313" key="11">
    <source>
        <dbReference type="EMBL" id="MBK5896472.1"/>
    </source>
</evidence>
<dbReference type="InterPro" id="IPR023408">
    <property type="entry name" value="MscS_beta-dom_sf"/>
</dbReference>
<feature type="domain" description="Mechanosensitive ion channel MscS" evidence="8">
    <location>
        <begin position="101"/>
        <end position="167"/>
    </location>
</feature>
<dbReference type="InterPro" id="IPR049278">
    <property type="entry name" value="MS_channel_C"/>
</dbReference>
<dbReference type="Pfam" id="PF00924">
    <property type="entry name" value="MS_channel_2nd"/>
    <property type="match status" value="1"/>
</dbReference>
<dbReference type="InterPro" id="IPR011014">
    <property type="entry name" value="MscS_channel_TM-2"/>
</dbReference>
<feature type="domain" description="Mechanosensitive ion channel MscS C-terminal" evidence="9">
    <location>
        <begin position="175"/>
        <end position="258"/>
    </location>
</feature>
<evidence type="ECO:0000256" key="2">
    <source>
        <dbReference type="ARBA" id="ARBA00008017"/>
    </source>
</evidence>
<dbReference type="EMBL" id="JAEPRJ010000001">
    <property type="protein sequence ID" value="MBK5896472.1"/>
    <property type="molecule type" value="Genomic_DNA"/>
</dbReference>
<keyword evidence="12" id="KW-1185">Reference proteome</keyword>
<protein>
    <submittedName>
        <fullName evidence="11">Mechanosensitive ion channel family protein</fullName>
    </submittedName>
</protein>
<dbReference type="Pfam" id="PF21082">
    <property type="entry name" value="MS_channel_3rd"/>
    <property type="match status" value="1"/>
</dbReference>
<reference evidence="11 12" key="1">
    <citation type="submission" date="2021-01" db="EMBL/GenBank/DDBJ databases">
        <title>Isolation and description of Catonella massiliensis sp. nov., a novel Catonella species, isolated from a stable periodontitis subject.</title>
        <authorList>
            <person name="Antezack A."/>
            <person name="Boxberger M."/>
            <person name="La Scola B."/>
            <person name="Monnet-Corti V."/>
        </authorList>
    </citation>
    <scope>NUCLEOTIDE SEQUENCE [LARGE SCALE GENOMIC DNA]</scope>
    <source>
        <strain evidence="11 12">Marseille-Q4567</strain>
    </source>
</reference>
<evidence type="ECO:0000256" key="6">
    <source>
        <dbReference type="ARBA" id="ARBA00023136"/>
    </source>
</evidence>
<evidence type="ECO:0000259" key="9">
    <source>
        <dbReference type="Pfam" id="PF21082"/>
    </source>
</evidence>
<dbReference type="SUPFAM" id="SSF50182">
    <property type="entry name" value="Sm-like ribonucleoproteins"/>
    <property type="match status" value="1"/>
</dbReference>
<evidence type="ECO:0000259" key="10">
    <source>
        <dbReference type="Pfam" id="PF21088"/>
    </source>
</evidence>
<dbReference type="SUPFAM" id="SSF82861">
    <property type="entry name" value="Mechanosensitive channel protein MscS (YggB), transmembrane region"/>
    <property type="match status" value="1"/>
</dbReference>
<keyword evidence="3" id="KW-1003">Cell membrane</keyword>
<sequence length="272" mass="30504">MEKFEKIFNMSFEQAMLYVAKPVIILILCKIVVTIVLRILDRIFITSKLDKGMQGFFKQIARVVLYIIGIIMAAQSVGINTSSIVTLLGVVSLAFSLSLQNILTNVFSGIMLLITKPFAIGDFIEVSGVMGTVTSITLMRTRICTPDNKVELIPNSDVASQRISNYSGEAKRRVDIEISADYKAATKDVISAIKSVVDKDERIAKDGVYTPTIRLLRFNASDITYAVRVWCETPVYLDVYFDLMENVRESFKENGIEFSYPQRVVHIDSKNS</sequence>
<dbReference type="SUPFAM" id="SSF82689">
    <property type="entry name" value="Mechanosensitive channel protein MscS (YggB), C-terminal domain"/>
    <property type="match status" value="1"/>
</dbReference>
<evidence type="ECO:0000259" key="8">
    <source>
        <dbReference type="Pfam" id="PF00924"/>
    </source>
</evidence>
<dbReference type="InterPro" id="IPR010920">
    <property type="entry name" value="LSM_dom_sf"/>
</dbReference>
<evidence type="ECO:0000256" key="1">
    <source>
        <dbReference type="ARBA" id="ARBA00004651"/>
    </source>
</evidence>
<dbReference type="InterPro" id="IPR011066">
    <property type="entry name" value="MscS_channel_C_sf"/>
</dbReference>
<dbReference type="InterPro" id="IPR006685">
    <property type="entry name" value="MscS_channel_2nd"/>
</dbReference>
<dbReference type="InterPro" id="IPR045275">
    <property type="entry name" value="MscS_archaea/bacteria_type"/>
</dbReference>
<dbReference type="PANTHER" id="PTHR30221">
    <property type="entry name" value="SMALL-CONDUCTANCE MECHANOSENSITIVE CHANNEL"/>
    <property type="match status" value="1"/>
</dbReference>
<feature type="transmembrane region" description="Helical" evidence="7">
    <location>
        <begin position="15"/>
        <end position="40"/>
    </location>
</feature>
<feature type="domain" description="Mechanosensitive ion channel transmembrane helices 2/3" evidence="10">
    <location>
        <begin position="60"/>
        <end position="100"/>
    </location>
</feature>
<evidence type="ECO:0000313" key="12">
    <source>
        <dbReference type="Proteomes" id="UP000604730"/>
    </source>
</evidence>
<comment type="similarity">
    <text evidence="2">Belongs to the MscS (TC 1.A.23) family.</text>
</comment>
<dbReference type="Gene3D" id="2.30.30.60">
    <property type="match status" value="1"/>
</dbReference>
<dbReference type="PANTHER" id="PTHR30221:SF1">
    <property type="entry name" value="SMALL-CONDUCTANCE MECHANOSENSITIVE CHANNEL"/>
    <property type="match status" value="1"/>
</dbReference>
<dbReference type="Proteomes" id="UP000604730">
    <property type="component" value="Unassembled WGS sequence"/>
</dbReference>
<comment type="subcellular location">
    <subcellularLocation>
        <location evidence="1">Cell membrane</location>
        <topology evidence="1">Multi-pass membrane protein</topology>
    </subcellularLocation>
</comment>
<proteinExistence type="inferred from homology"/>
<keyword evidence="5 7" id="KW-1133">Transmembrane helix</keyword>
<dbReference type="RefSeq" id="WP_208428039.1">
    <property type="nucleotide sequence ID" value="NZ_JAEPRJ010000001.1"/>
</dbReference>
<dbReference type="Pfam" id="PF21088">
    <property type="entry name" value="MS_channel_1st"/>
    <property type="match status" value="1"/>
</dbReference>
<feature type="transmembrane region" description="Helical" evidence="7">
    <location>
        <begin position="60"/>
        <end position="78"/>
    </location>
</feature>
<accession>A0ABS1IX63</accession>
<dbReference type="Gene3D" id="1.10.287.1260">
    <property type="match status" value="1"/>
</dbReference>
<organism evidence="11 12">
    <name type="scientific">Catonella massiliensis</name>
    <dbReference type="NCBI Taxonomy" id="2799636"/>
    <lineage>
        <taxon>Bacteria</taxon>
        <taxon>Bacillati</taxon>
        <taxon>Bacillota</taxon>
        <taxon>Clostridia</taxon>
        <taxon>Lachnospirales</taxon>
        <taxon>Lachnospiraceae</taxon>
        <taxon>Catonella</taxon>
    </lineage>
</organism>
<keyword evidence="6 7" id="KW-0472">Membrane</keyword>
<dbReference type="Gene3D" id="3.30.70.100">
    <property type="match status" value="1"/>
</dbReference>